<reference evidence="2" key="1">
    <citation type="journal article" date="2022" name="Cell">
        <title>Repeat-based holocentromeres influence genome architecture and karyotype evolution.</title>
        <authorList>
            <person name="Hofstatter P.G."/>
            <person name="Thangavel G."/>
            <person name="Lux T."/>
            <person name="Neumann P."/>
            <person name="Vondrak T."/>
            <person name="Novak P."/>
            <person name="Zhang M."/>
            <person name="Costa L."/>
            <person name="Castellani M."/>
            <person name="Scott A."/>
            <person name="Toegelov H."/>
            <person name="Fuchs J."/>
            <person name="Mata-Sucre Y."/>
            <person name="Dias Y."/>
            <person name="Vanzela A.L.L."/>
            <person name="Huettel B."/>
            <person name="Almeida C.C.S."/>
            <person name="Simkova H."/>
            <person name="Souza G."/>
            <person name="Pedrosa-Harand A."/>
            <person name="Macas J."/>
            <person name="Mayer K.F.X."/>
            <person name="Houben A."/>
            <person name="Marques A."/>
        </authorList>
    </citation>
    <scope>NUCLEOTIDE SEQUENCE</scope>
    <source>
        <strain evidence="2">RhyBre1mFocal</strain>
    </source>
</reference>
<dbReference type="InterPro" id="IPR000073">
    <property type="entry name" value="AB_hydrolase_1"/>
</dbReference>
<comment type="caution">
    <text evidence="2">The sequence shown here is derived from an EMBL/GenBank/DDBJ whole genome shotgun (WGS) entry which is preliminary data.</text>
</comment>
<dbReference type="OrthoDB" id="624544at2759"/>
<feature type="domain" description="AB hydrolase-1" evidence="1">
    <location>
        <begin position="78"/>
        <end position="310"/>
    </location>
</feature>
<dbReference type="InterPro" id="IPR029058">
    <property type="entry name" value="AB_hydrolase_fold"/>
</dbReference>
<name>A0A9Q0C9H1_9POAL</name>
<proteinExistence type="predicted"/>
<accession>A0A9Q0C9H1</accession>
<evidence type="ECO:0000313" key="2">
    <source>
        <dbReference type="EMBL" id="KAJ1689692.1"/>
    </source>
</evidence>
<dbReference type="Proteomes" id="UP001151287">
    <property type="component" value="Unassembled WGS sequence"/>
</dbReference>
<dbReference type="PRINTS" id="PR00111">
    <property type="entry name" value="ABHYDROLASE"/>
</dbReference>
<dbReference type="Gene3D" id="3.40.50.1820">
    <property type="entry name" value="alpha/beta hydrolase"/>
    <property type="match status" value="1"/>
</dbReference>
<dbReference type="EMBL" id="JAMQYH010000004">
    <property type="protein sequence ID" value="KAJ1689692.1"/>
    <property type="molecule type" value="Genomic_DNA"/>
</dbReference>
<dbReference type="SUPFAM" id="SSF53474">
    <property type="entry name" value="alpha/beta-Hydrolases"/>
    <property type="match status" value="1"/>
</dbReference>
<sequence length="325" mass="36412">MVNLLKVQKTLLQLLAKAAGLRLQPVEVEPGTIISFWVPKEKAKSRKNVLTNKDVFPMGNSVDDENLRKEVKNKKERPAVVLVHGFATDGLVTWQFQLLALTKKYDVYVPDLLFFGGSLTSSTDRSPRFQAECMIAALAGLGVERCTVVGFSYGGFVAFKMAEIKPDMVHSLVISGSLIAMTDSMNESILETLGLESSAELLLPETAKGVKALLSNAMYKKLWFPNFIFNDFLEVMFSHKKERAELLEALVIRNDDASVPNLSQKILLLWGQNDRIFRLQLAKDMKEQLGENTSIQIIGKAGHLALLERPFRYNHYLKEFLATTS</sequence>
<evidence type="ECO:0000313" key="3">
    <source>
        <dbReference type="Proteomes" id="UP001151287"/>
    </source>
</evidence>
<dbReference type="PANTHER" id="PTHR43139">
    <property type="entry name" value="SI:DKEY-122A22.2"/>
    <property type="match status" value="1"/>
</dbReference>
<organism evidence="2 3">
    <name type="scientific">Rhynchospora breviuscula</name>
    <dbReference type="NCBI Taxonomy" id="2022672"/>
    <lineage>
        <taxon>Eukaryota</taxon>
        <taxon>Viridiplantae</taxon>
        <taxon>Streptophyta</taxon>
        <taxon>Embryophyta</taxon>
        <taxon>Tracheophyta</taxon>
        <taxon>Spermatophyta</taxon>
        <taxon>Magnoliopsida</taxon>
        <taxon>Liliopsida</taxon>
        <taxon>Poales</taxon>
        <taxon>Cyperaceae</taxon>
        <taxon>Cyperoideae</taxon>
        <taxon>Rhynchosporeae</taxon>
        <taxon>Rhynchospora</taxon>
    </lineage>
</organism>
<dbReference type="PANTHER" id="PTHR43139:SF61">
    <property type="entry name" value="ALPHA_BETA-HYDROLASES SUPERFAMILY PROTEIN"/>
    <property type="match status" value="1"/>
</dbReference>
<dbReference type="InterPro" id="IPR052370">
    <property type="entry name" value="Meta-cleavage_hydrolase"/>
</dbReference>
<dbReference type="AlphaFoldDB" id="A0A9Q0C9H1"/>
<keyword evidence="3" id="KW-1185">Reference proteome</keyword>
<gene>
    <name evidence="2" type="ORF">LUZ63_013847</name>
</gene>
<protein>
    <recommendedName>
        <fullName evidence="1">AB hydrolase-1 domain-containing protein</fullName>
    </recommendedName>
</protein>
<dbReference type="Pfam" id="PF00561">
    <property type="entry name" value="Abhydrolase_1"/>
    <property type="match status" value="1"/>
</dbReference>
<evidence type="ECO:0000259" key="1">
    <source>
        <dbReference type="Pfam" id="PF00561"/>
    </source>
</evidence>